<dbReference type="Gene3D" id="3.40.50.620">
    <property type="entry name" value="HUPs"/>
    <property type="match status" value="1"/>
</dbReference>
<sequence length="246" mass="27717">MVDLQPILESLTKSDRPKLGFVLRAPNRIFQAGQKLGVFSGSFNPPTVAHVRMCEHAQRQLGLHEILLLLAIVNVDKTQFDFSLQERAEMMLAVAQERSDWSVALCSHGRFVEKAKAVVEAYPEGTEVWFIVGHDTLVRIFEPRFYLDMPMHQALEHFFGLARLAVFPRGGADEKAVREFLSRDEVRPFADKIAILPSEPSLLWVSSTLVRQKLKRGEPVTELVPPSVLKYLKPPKSAASKNCDGR</sequence>
<proteinExistence type="predicted"/>
<dbReference type="GO" id="GO:0016779">
    <property type="term" value="F:nucleotidyltransferase activity"/>
    <property type="evidence" value="ECO:0007669"/>
    <property type="project" value="UniProtKB-KW"/>
</dbReference>
<feature type="domain" description="Cytidyltransferase-like" evidence="1">
    <location>
        <begin position="38"/>
        <end position="212"/>
    </location>
</feature>
<dbReference type="InterPro" id="IPR004821">
    <property type="entry name" value="Cyt_trans-like"/>
</dbReference>
<dbReference type="PANTHER" id="PTHR31285:SF0">
    <property type="entry name" value="NICOTINAMIDE MONONUCLEOTIDE ADENYLYLTRANSFERASE"/>
    <property type="match status" value="1"/>
</dbReference>
<reference evidence="2 3" key="1">
    <citation type="submission" date="2022-08" db="EMBL/GenBank/DDBJ databases">
        <title>Bacterial and archaeal communities from various locations to study Microbial Dark Matter (Phase II).</title>
        <authorList>
            <person name="Stepanauskas R."/>
        </authorList>
    </citation>
    <scope>NUCLEOTIDE SEQUENCE [LARGE SCALE GENOMIC DNA]</scope>
    <source>
        <strain evidence="2 3">PD1</strain>
    </source>
</reference>
<gene>
    <name evidence="2" type="ORF">M2350_002404</name>
</gene>
<evidence type="ECO:0000259" key="1">
    <source>
        <dbReference type="Pfam" id="PF01467"/>
    </source>
</evidence>
<dbReference type="RefSeq" id="WP_029666391.1">
    <property type="nucleotide sequence ID" value="NZ_CP130454.1"/>
</dbReference>
<evidence type="ECO:0000313" key="2">
    <source>
        <dbReference type="EMBL" id="MCS3919987.1"/>
    </source>
</evidence>
<accession>A0ABT2EPU8</accession>
<comment type="caution">
    <text evidence="2">The sequence shown here is derived from an EMBL/GenBank/DDBJ whole genome shotgun (WGS) entry which is preliminary data.</text>
</comment>
<keyword evidence="3" id="KW-1185">Reference proteome</keyword>
<dbReference type="InterPro" id="IPR014729">
    <property type="entry name" value="Rossmann-like_a/b/a_fold"/>
</dbReference>
<keyword evidence="2" id="KW-0808">Transferase</keyword>
<dbReference type="PANTHER" id="PTHR31285">
    <property type="entry name" value="NICOTINAMIDE MONONUCLEOTIDE ADENYLYLTRANSFERASE"/>
    <property type="match status" value="1"/>
</dbReference>
<dbReference type="EMBL" id="JANUCP010000004">
    <property type="protein sequence ID" value="MCS3919987.1"/>
    <property type="molecule type" value="Genomic_DNA"/>
</dbReference>
<dbReference type="Proteomes" id="UP001204798">
    <property type="component" value="Unassembled WGS sequence"/>
</dbReference>
<evidence type="ECO:0000313" key="3">
    <source>
        <dbReference type="Proteomes" id="UP001204798"/>
    </source>
</evidence>
<protein>
    <submittedName>
        <fullName evidence="2">Nicotinate (Nicotinamide) nucleotide adenylyltransferase</fullName>
    </submittedName>
</protein>
<dbReference type="Pfam" id="PF01467">
    <property type="entry name" value="CTP_transf_like"/>
    <property type="match status" value="1"/>
</dbReference>
<dbReference type="SUPFAM" id="SSF52374">
    <property type="entry name" value="Nucleotidylyl transferase"/>
    <property type="match status" value="1"/>
</dbReference>
<organism evidence="2 3">
    <name type="scientific">Candidatus Fervidibacter sacchari</name>
    <dbReference type="NCBI Taxonomy" id="1448929"/>
    <lineage>
        <taxon>Bacteria</taxon>
        <taxon>Candidatus Fervidibacterota</taxon>
        <taxon>Candidatus Fervidibacter</taxon>
    </lineage>
</organism>
<keyword evidence="2" id="KW-0548">Nucleotidyltransferase</keyword>
<name>A0ABT2EPU8_9BACT</name>